<dbReference type="Pfam" id="PF13460">
    <property type="entry name" value="NAD_binding_10"/>
    <property type="match status" value="1"/>
</dbReference>
<proteinExistence type="predicted"/>
<dbReference type="PANTHER" id="PTHR15020:SF50">
    <property type="entry name" value="UPF0659 PROTEIN YMR090W"/>
    <property type="match status" value="1"/>
</dbReference>
<reference evidence="3" key="1">
    <citation type="submission" date="2016-10" db="EMBL/GenBank/DDBJ databases">
        <authorList>
            <person name="Varghese N."/>
            <person name="Submissions S."/>
        </authorList>
    </citation>
    <scope>NUCLEOTIDE SEQUENCE [LARGE SCALE GENOMIC DNA]</scope>
    <source>
        <strain evidence="3">DSM 23676</strain>
    </source>
</reference>
<protein>
    <submittedName>
        <fullName evidence="2">Putative NADH-flavin reductase</fullName>
    </submittedName>
</protein>
<evidence type="ECO:0000313" key="2">
    <source>
        <dbReference type="EMBL" id="SDR92526.1"/>
    </source>
</evidence>
<dbReference type="AlphaFoldDB" id="A0A1H1N0L2"/>
<dbReference type="SUPFAM" id="SSF51735">
    <property type="entry name" value="NAD(P)-binding Rossmann-fold domains"/>
    <property type="match status" value="1"/>
</dbReference>
<gene>
    <name evidence="2" type="ORF">SAMN04489752_0598</name>
</gene>
<keyword evidence="3" id="KW-1185">Reference proteome</keyword>
<evidence type="ECO:0000313" key="3">
    <source>
        <dbReference type="Proteomes" id="UP000199597"/>
    </source>
</evidence>
<feature type="domain" description="NAD(P)-binding" evidence="1">
    <location>
        <begin position="7"/>
        <end position="202"/>
    </location>
</feature>
<dbReference type="InterPro" id="IPR036291">
    <property type="entry name" value="NAD(P)-bd_dom_sf"/>
</dbReference>
<accession>A0A1H1N0L2</accession>
<dbReference type="Proteomes" id="UP000199597">
    <property type="component" value="Chromosome I"/>
</dbReference>
<organism evidence="2 3">
    <name type="scientific">Brevibacterium siliguriense</name>
    <dbReference type="NCBI Taxonomy" id="1136497"/>
    <lineage>
        <taxon>Bacteria</taxon>
        <taxon>Bacillati</taxon>
        <taxon>Actinomycetota</taxon>
        <taxon>Actinomycetes</taxon>
        <taxon>Micrococcales</taxon>
        <taxon>Brevibacteriaceae</taxon>
        <taxon>Brevibacterium</taxon>
    </lineage>
</organism>
<evidence type="ECO:0000259" key="1">
    <source>
        <dbReference type="Pfam" id="PF13460"/>
    </source>
</evidence>
<dbReference type="PANTHER" id="PTHR15020">
    <property type="entry name" value="FLAVIN REDUCTASE-RELATED"/>
    <property type="match status" value="1"/>
</dbReference>
<sequence length="218" mass="23615">MNITVFGASGPTGLLVCKQALAAGHSVRAVSRRADRLPLPRHDNLEQVLADPGTGAGVDGALDGAHAALSALGTAYTRKPIDIYSTGTSNIVSGLRERAAGRRLVVVSSGLTYPPPRTNIFGDLILFPLLRNVIGRTLYADMRSMEEFLRTCDDIDWTVMRPGRLINRDQVSRYRLTPDVLDGGFTSRADLAAAMIAELEEPQHIHRAMAPATDRRAK</sequence>
<dbReference type="Gene3D" id="3.40.50.720">
    <property type="entry name" value="NAD(P)-binding Rossmann-like Domain"/>
    <property type="match status" value="1"/>
</dbReference>
<name>A0A1H1N0L2_9MICO</name>
<dbReference type="EMBL" id="LT629766">
    <property type="protein sequence ID" value="SDR92526.1"/>
    <property type="molecule type" value="Genomic_DNA"/>
</dbReference>
<dbReference type="STRING" id="1136497.SAMN04489752_0598"/>
<dbReference type="InterPro" id="IPR016040">
    <property type="entry name" value="NAD(P)-bd_dom"/>
</dbReference>